<sequence>MDGDVGLLARLRGTRPELGTALGRIADFVLAEPAAAARLTITELADQTGTSPGTVTRFCRACGLRGFAELRVAIAEEVGRSGAHRWDTDIGSEIAPDAPADQVLKVLLATNANAMMRTAEVLDLAAVDEVVTRLAAARQCHFFGVGTSGVTADELRHRLRRIGVPCWSSADVHSGLTLAALVDERDLFIGVSTSGRVAETIEVLQAAADRGAITVAITADPDSPLAQVADIVLSTARHIQSERADALADRHAQFLVVDLLYARLAQVLHDRTVNLLDTTATALDRHRVPPAEGRSPRVGGSPLAHQRRTPTGRG</sequence>
<dbReference type="InterPro" id="IPR009057">
    <property type="entry name" value="Homeodomain-like_sf"/>
</dbReference>
<name>A0ABY2A642_9ACTN</name>
<dbReference type="EMBL" id="SJJY01000004">
    <property type="protein sequence ID" value="TCC22892.1"/>
    <property type="molecule type" value="Genomic_DNA"/>
</dbReference>
<dbReference type="CDD" id="cd05013">
    <property type="entry name" value="SIS_RpiR"/>
    <property type="match status" value="1"/>
</dbReference>
<keyword evidence="1" id="KW-0805">Transcription regulation</keyword>
<evidence type="ECO:0000256" key="3">
    <source>
        <dbReference type="ARBA" id="ARBA00023163"/>
    </source>
</evidence>
<evidence type="ECO:0000313" key="7">
    <source>
        <dbReference type="EMBL" id="TCC22892.1"/>
    </source>
</evidence>
<dbReference type="Gene3D" id="3.40.50.10490">
    <property type="entry name" value="Glucose-6-phosphate isomerase like protein, domain 1"/>
    <property type="match status" value="1"/>
</dbReference>
<dbReference type="InterPro" id="IPR035472">
    <property type="entry name" value="RpiR-like_SIS"/>
</dbReference>
<dbReference type="Pfam" id="PF01380">
    <property type="entry name" value="SIS"/>
    <property type="match status" value="1"/>
</dbReference>
<dbReference type="InterPro" id="IPR047640">
    <property type="entry name" value="RpiR-like"/>
</dbReference>
<dbReference type="Pfam" id="PF01418">
    <property type="entry name" value="HTH_6"/>
    <property type="match status" value="1"/>
</dbReference>
<proteinExistence type="predicted"/>
<dbReference type="PANTHER" id="PTHR30514:SF1">
    <property type="entry name" value="HTH-TYPE TRANSCRIPTIONAL REGULATOR HEXR-RELATED"/>
    <property type="match status" value="1"/>
</dbReference>
<reference evidence="7 8" key="1">
    <citation type="submission" date="2019-02" db="EMBL/GenBank/DDBJ databases">
        <title>Kribbella capetownensis sp. nov. and Kribbella speibonae sp. nov., isolated from soil.</title>
        <authorList>
            <person name="Curtis S.M."/>
            <person name="Norton I."/>
            <person name="Everest G.J."/>
            <person name="Meyers P.R."/>
        </authorList>
    </citation>
    <scope>NUCLEOTIDE SEQUENCE [LARGE SCALE GENOMIC DNA]</scope>
    <source>
        <strain evidence="7 8">SK5</strain>
    </source>
</reference>
<evidence type="ECO:0000256" key="4">
    <source>
        <dbReference type="SAM" id="MobiDB-lite"/>
    </source>
</evidence>
<dbReference type="PANTHER" id="PTHR30514">
    <property type="entry name" value="GLUCOKINASE"/>
    <property type="match status" value="1"/>
</dbReference>
<evidence type="ECO:0000259" key="5">
    <source>
        <dbReference type="PROSITE" id="PS51071"/>
    </source>
</evidence>
<dbReference type="InterPro" id="IPR001347">
    <property type="entry name" value="SIS_dom"/>
</dbReference>
<dbReference type="InterPro" id="IPR036388">
    <property type="entry name" value="WH-like_DNA-bd_sf"/>
</dbReference>
<feature type="region of interest" description="Disordered" evidence="4">
    <location>
        <begin position="286"/>
        <end position="314"/>
    </location>
</feature>
<keyword evidence="8" id="KW-1185">Reference proteome</keyword>
<gene>
    <name evidence="7" type="ORF">E0H58_21205</name>
</gene>
<dbReference type="Proteomes" id="UP000292385">
    <property type="component" value="Unassembled WGS sequence"/>
</dbReference>
<dbReference type="PROSITE" id="PS51071">
    <property type="entry name" value="HTH_RPIR"/>
    <property type="match status" value="1"/>
</dbReference>
<feature type="compositionally biased region" description="Basic residues" evidence="4">
    <location>
        <begin position="305"/>
        <end position="314"/>
    </location>
</feature>
<protein>
    <submittedName>
        <fullName evidence="7">MurR/RpiR family transcriptional regulator</fullName>
    </submittedName>
</protein>
<evidence type="ECO:0000256" key="1">
    <source>
        <dbReference type="ARBA" id="ARBA00023015"/>
    </source>
</evidence>
<keyword evidence="2" id="KW-0238">DNA-binding</keyword>
<comment type="caution">
    <text evidence="7">The sequence shown here is derived from an EMBL/GenBank/DDBJ whole genome shotgun (WGS) entry which is preliminary data.</text>
</comment>
<evidence type="ECO:0000256" key="2">
    <source>
        <dbReference type="ARBA" id="ARBA00023125"/>
    </source>
</evidence>
<dbReference type="Gene3D" id="1.10.10.10">
    <property type="entry name" value="Winged helix-like DNA-binding domain superfamily/Winged helix DNA-binding domain"/>
    <property type="match status" value="1"/>
</dbReference>
<dbReference type="InterPro" id="IPR046348">
    <property type="entry name" value="SIS_dom_sf"/>
</dbReference>
<dbReference type="PROSITE" id="PS51464">
    <property type="entry name" value="SIS"/>
    <property type="match status" value="1"/>
</dbReference>
<accession>A0ABY2A642</accession>
<dbReference type="SUPFAM" id="SSF46689">
    <property type="entry name" value="Homeodomain-like"/>
    <property type="match status" value="1"/>
</dbReference>
<dbReference type="InterPro" id="IPR000281">
    <property type="entry name" value="HTH_RpiR"/>
</dbReference>
<keyword evidence="3" id="KW-0804">Transcription</keyword>
<evidence type="ECO:0000313" key="8">
    <source>
        <dbReference type="Proteomes" id="UP000292385"/>
    </source>
</evidence>
<organism evidence="7 8">
    <name type="scientific">Kribbella speibonae</name>
    <dbReference type="NCBI Taxonomy" id="1572660"/>
    <lineage>
        <taxon>Bacteria</taxon>
        <taxon>Bacillati</taxon>
        <taxon>Actinomycetota</taxon>
        <taxon>Actinomycetes</taxon>
        <taxon>Propionibacteriales</taxon>
        <taxon>Kribbellaceae</taxon>
        <taxon>Kribbella</taxon>
    </lineage>
</organism>
<dbReference type="SUPFAM" id="SSF53697">
    <property type="entry name" value="SIS domain"/>
    <property type="match status" value="1"/>
</dbReference>
<feature type="domain" description="SIS" evidence="6">
    <location>
        <begin position="130"/>
        <end position="270"/>
    </location>
</feature>
<evidence type="ECO:0000259" key="6">
    <source>
        <dbReference type="PROSITE" id="PS51464"/>
    </source>
</evidence>
<dbReference type="RefSeq" id="WP_131463121.1">
    <property type="nucleotide sequence ID" value="NZ_SJJY01000004.1"/>
</dbReference>
<feature type="domain" description="HTH rpiR-type" evidence="5">
    <location>
        <begin position="5"/>
        <end position="81"/>
    </location>
</feature>